<dbReference type="AlphaFoldDB" id="A0AAW6FR53"/>
<dbReference type="EMBL" id="JAQNCK010000009">
    <property type="protein sequence ID" value="MDC0827965.1"/>
    <property type="molecule type" value="Genomic_DNA"/>
</dbReference>
<organism evidence="1 2">
    <name type="scientific">Faecalitalea cylindroides</name>
    <dbReference type="NCBI Taxonomy" id="39483"/>
    <lineage>
        <taxon>Bacteria</taxon>
        <taxon>Bacillati</taxon>
        <taxon>Bacillota</taxon>
        <taxon>Erysipelotrichia</taxon>
        <taxon>Erysipelotrichales</taxon>
        <taxon>Erysipelotrichaceae</taxon>
        <taxon>Faecalitalea</taxon>
    </lineage>
</organism>
<protein>
    <recommendedName>
        <fullName evidence="3">C2H2-type domain-containing protein</fullName>
    </recommendedName>
</protein>
<reference evidence="1" key="1">
    <citation type="submission" date="2023-01" db="EMBL/GenBank/DDBJ databases">
        <title>Human gut microbiome strain richness.</title>
        <authorList>
            <person name="Chen-Liaw A."/>
        </authorList>
    </citation>
    <scope>NUCLEOTIDE SEQUENCE</scope>
    <source>
        <strain evidence="1">D55st1_G4_D55t1_190419</strain>
    </source>
</reference>
<name>A0AAW6FR53_9FIRM</name>
<accession>A0AAW6FR53</accession>
<evidence type="ECO:0000313" key="2">
    <source>
        <dbReference type="Proteomes" id="UP001220658"/>
    </source>
</evidence>
<dbReference type="RefSeq" id="WP_195191141.1">
    <property type="nucleotide sequence ID" value="NZ_JADMUL010000011.1"/>
</dbReference>
<comment type="caution">
    <text evidence="1">The sequence shown here is derived from an EMBL/GenBank/DDBJ whole genome shotgun (WGS) entry which is preliminary data.</text>
</comment>
<dbReference type="Proteomes" id="UP001220658">
    <property type="component" value="Unassembled WGS sequence"/>
</dbReference>
<gene>
    <name evidence="1" type="ORF">POG00_04485</name>
</gene>
<evidence type="ECO:0008006" key="3">
    <source>
        <dbReference type="Google" id="ProtNLM"/>
    </source>
</evidence>
<evidence type="ECO:0000313" key="1">
    <source>
        <dbReference type="EMBL" id="MDC0827965.1"/>
    </source>
</evidence>
<proteinExistence type="predicted"/>
<sequence length="101" mass="11431">MKYKGILFIAGALIVGFGLGSLYTSHQYEEKIVNNYLVAQQEDAELDTDEFWTVEDTMSEGGHTVVCNSCGEVLNEYSLKEFEQHMIQHAQKDETASYTLK</sequence>